<comment type="subcellular location">
    <subcellularLocation>
        <location evidence="1">Membrane</location>
        <topology evidence="1">Multi-pass membrane protein</topology>
    </subcellularLocation>
</comment>
<dbReference type="GO" id="GO:0016020">
    <property type="term" value="C:membrane"/>
    <property type="evidence" value="ECO:0007669"/>
    <property type="project" value="UniProtKB-SubCell"/>
</dbReference>
<gene>
    <name evidence="9" type="ORF">IMSHALPRED_005008</name>
</gene>
<feature type="transmembrane region" description="Helical" evidence="7">
    <location>
        <begin position="154"/>
        <end position="183"/>
    </location>
</feature>
<dbReference type="Proteomes" id="UP000664534">
    <property type="component" value="Unassembled WGS sequence"/>
</dbReference>
<feature type="transmembrane region" description="Helical" evidence="7">
    <location>
        <begin position="124"/>
        <end position="142"/>
    </location>
</feature>
<keyword evidence="10" id="KW-1185">Reference proteome</keyword>
<feature type="transmembrane region" description="Helical" evidence="7">
    <location>
        <begin position="203"/>
        <end position="226"/>
    </location>
</feature>
<dbReference type="Pfam" id="PF20684">
    <property type="entry name" value="Fung_rhodopsin"/>
    <property type="match status" value="1"/>
</dbReference>
<feature type="transmembrane region" description="Helical" evidence="7">
    <location>
        <begin position="59"/>
        <end position="78"/>
    </location>
</feature>
<name>A0A8H3FH65_9LECA</name>
<dbReference type="InterPro" id="IPR049326">
    <property type="entry name" value="Rhodopsin_dom_fungi"/>
</dbReference>
<feature type="region of interest" description="Disordered" evidence="6">
    <location>
        <begin position="316"/>
        <end position="350"/>
    </location>
</feature>
<keyword evidence="4 7" id="KW-0472">Membrane</keyword>
<dbReference type="EMBL" id="CAJPDT010000026">
    <property type="protein sequence ID" value="CAF9920811.1"/>
    <property type="molecule type" value="Genomic_DNA"/>
</dbReference>
<evidence type="ECO:0000256" key="6">
    <source>
        <dbReference type="SAM" id="MobiDB-lite"/>
    </source>
</evidence>
<evidence type="ECO:0000256" key="1">
    <source>
        <dbReference type="ARBA" id="ARBA00004141"/>
    </source>
</evidence>
<proteinExistence type="inferred from homology"/>
<comment type="similarity">
    <text evidence="5">Belongs to the SAT4 family.</text>
</comment>
<dbReference type="PANTHER" id="PTHR33048">
    <property type="entry name" value="PTH11-LIKE INTEGRAL MEMBRANE PROTEIN (AFU_ORTHOLOGUE AFUA_5G11245)"/>
    <property type="match status" value="1"/>
</dbReference>
<feature type="domain" description="Rhodopsin" evidence="8">
    <location>
        <begin position="43"/>
        <end position="301"/>
    </location>
</feature>
<feature type="compositionally biased region" description="Polar residues" evidence="6">
    <location>
        <begin position="319"/>
        <end position="329"/>
    </location>
</feature>
<evidence type="ECO:0000256" key="2">
    <source>
        <dbReference type="ARBA" id="ARBA00022692"/>
    </source>
</evidence>
<comment type="caution">
    <text evidence="9">The sequence shown here is derived from an EMBL/GenBank/DDBJ whole genome shotgun (WGS) entry which is preliminary data.</text>
</comment>
<evidence type="ECO:0000259" key="8">
    <source>
        <dbReference type="Pfam" id="PF20684"/>
    </source>
</evidence>
<dbReference type="OrthoDB" id="10017208at2759"/>
<reference evidence="9" key="1">
    <citation type="submission" date="2021-03" db="EMBL/GenBank/DDBJ databases">
        <authorList>
            <person name="Tagirdzhanova G."/>
        </authorList>
    </citation>
    <scope>NUCLEOTIDE SEQUENCE</scope>
</reference>
<feature type="transmembrane region" description="Helical" evidence="7">
    <location>
        <begin position="238"/>
        <end position="260"/>
    </location>
</feature>
<dbReference type="AlphaFoldDB" id="A0A8H3FH65"/>
<dbReference type="InterPro" id="IPR052337">
    <property type="entry name" value="SAT4-like"/>
</dbReference>
<accession>A0A8H3FH65</accession>
<evidence type="ECO:0000256" key="3">
    <source>
        <dbReference type="ARBA" id="ARBA00022989"/>
    </source>
</evidence>
<protein>
    <recommendedName>
        <fullName evidence="8">Rhodopsin domain-containing protein</fullName>
    </recommendedName>
</protein>
<keyword evidence="3 7" id="KW-1133">Transmembrane helix</keyword>
<evidence type="ECO:0000256" key="5">
    <source>
        <dbReference type="ARBA" id="ARBA00038359"/>
    </source>
</evidence>
<evidence type="ECO:0000256" key="4">
    <source>
        <dbReference type="ARBA" id="ARBA00023136"/>
    </source>
</evidence>
<dbReference type="PANTHER" id="PTHR33048:SF47">
    <property type="entry name" value="INTEGRAL MEMBRANE PROTEIN-RELATED"/>
    <property type="match status" value="1"/>
</dbReference>
<feature type="transmembrane region" description="Helical" evidence="7">
    <location>
        <begin position="26"/>
        <end position="47"/>
    </location>
</feature>
<evidence type="ECO:0000256" key="7">
    <source>
        <dbReference type="SAM" id="Phobius"/>
    </source>
</evidence>
<sequence>MDSTAGVAVPNPNSDPTLYENRNGEILGASITLLILPTLAVTLRLLSRWMSRAGYWWDDATVFLAMLFAWGPCIIMILSQKPLPPLRYFWLTPTGSHHALGHHILSLSPVDVFSYFKYNYAFEFLYALAMASIKYSIILFQYRIFPIVQFRRILMYCGIFVVAFTLSIILVFIWQCTPISAFWTTLGGELPGKHPSHCIKVELFLIIIGSINAATDFALLVLPLPILWHLKTGTPQKLLLTLIFIMGMTVCAVSIIRLVVIAQFHGTDITYAYVSGSIWTAAEPSIAVVSACIPSLRPLFVRLVWGGAHRPKPALPETYPTSSWRSGTKSHPDRSFNKLQDNSLPNIHRGSGNAWNHKTDVYGGKRGKRRGEVDEDEIELGAMDETGSPTPMNRIRAKTTVVLTISERLDWQDDLF</sequence>
<evidence type="ECO:0000313" key="10">
    <source>
        <dbReference type="Proteomes" id="UP000664534"/>
    </source>
</evidence>
<organism evidence="9 10">
    <name type="scientific">Imshaugia aleurites</name>
    <dbReference type="NCBI Taxonomy" id="172621"/>
    <lineage>
        <taxon>Eukaryota</taxon>
        <taxon>Fungi</taxon>
        <taxon>Dikarya</taxon>
        <taxon>Ascomycota</taxon>
        <taxon>Pezizomycotina</taxon>
        <taxon>Lecanoromycetes</taxon>
        <taxon>OSLEUM clade</taxon>
        <taxon>Lecanoromycetidae</taxon>
        <taxon>Lecanorales</taxon>
        <taxon>Lecanorineae</taxon>
        <taxon>Parmeliaceae</taxon>
        <taxon>Imshaugia</taxon>
    </lineage>
</organism>
<keyword evidence="2 7" id="KW-0812">Transmembrane</keyword>
<evidence type="ECO:0000313" key="9">
    <source>
        <dbReference type="EMBL" id="CAF9920811.1"/>
    </source>
</evidence>